<evidence type="ECO:0000259" key="1">
    <source>
        <dbReference type="Pfam" id="PF12041"/>
    </source>
</evidence>
<organism evidence="2 3">
    <name type="scientific">Capsicum baccatum</name>
    <name type="common">Peruvian pepper</name>
    <dbReference type="NCBI Taxonomy" id="33114"/>
    <lineage>
        <taxon>Eukaryota</taxon>
        <taxon>Viridiplantae</taxon>
        <taxon>Streptophyta</taxon>
        <taxon>Embryophyta</taxon>
        <taxon>Tracheophyta</taxon>
        <taxon>Spermatophyta</taxon>
        <taxon>Magnoliopsida</taxon>
        <taxon>eudicotyledons</taxon>
        <taxon>Gunneridae</taxon>
        <taxon>Pentapetalae</taxon>
        <taxon>asterids</taxon>
        <taxon>lamiids</taxon>
        <taxon>Solanales</taxon>
        <taxon>Solanaceae</taxon>
        <taxon>Solanoideae</taxon>
        <taxon>Capsiceae</taxon>
        <taxon>Capsicum</taxon>
    </lineage>
</organism>
<dbReference type="InterPro" id="IPR038088">
    <property type="entry name" value="DELLA_N_sf"/>
</dbReference>
<comment type="caution">
    <text evidence="2">The sequence shown here is derived from an EMBL/GenBank/DDBJ whole genome shotgun (WGS) entry which is preliminary data.</text>
</comment>
<reference evidence="2 3" key="1">
    <citation type="journal article" date="2017" name="Genome Biol.">
        <title>New reference genome sequences of hot pepper reveal the massive evolution of plant disease-resistance genes by retroduplication.</title>
        <authorList>
            <person name="Kim S."/>
            <person name="Park J."/>
            <person name="Yeom S.I."/>
            <person name="Kim Y.M."/>
            <person name="Seo E."/>
            <person name="Kim K.T."/>
            <person name="Kim M.S."/>
            <person name="Lee J.M."/>
            <person name="Cheong K."/>
            <person name="Shin H.S."/>
            <person name="Kim S.B."/>
            <person name="Han K."/>
            <person name="Lee J."/>
            <person name="Park M."/>
            <person name="Lee H.A."/>
            <person name="Lee H.Y."/>
            <person name="Lee Y."/>
            <person name="Oh S."/>
            <person name="Lee J.H."/>
            <person name="Choi E."/>
            <person name="Choi E."/>
            <person name="Lee S.E."/>
            <person name="Jeon J."/>
            <person name="Kim H."/>
            <person name="Choi G."/>
            <person name="Song H."/>
            <person name="Lee J."/>
            <person name="Lee S.C."/>
            <person name="Kwon J.K."/>
            <person name="Lee H.Y."/>
            <person name="Koo N."/>
            <person name="Hong Y."/>
            <person name="Kim R.W."/>
            <person name="Kang W.H."/>
            <person name="Huh J.H."/>
            <person name="Kang B.C."/>
            <person name="Yang T.J."/>
            <person name="Lee Y.H."/>
            <person name="Bennetzen J.L."/>
            <person name="Choi D."/>
        </authorList>
    </citation>
    <scope>NUCLEOTIDE SEQUENCE [LARGE SCALE GENOMIC DNA]</scope>
    <source>
        <strain evidence="3">cv. PBC81</strain>
    </source>
</reference>
<dbReference type="Pfam" id="PF12041">
    <property type="entry name" value="DELLA"/>
    <property type="match status" value="1"/>
</dbReference>
<dbReference type="STRING" id="33114.A0A2G2XQG8"/>
<reference evidence="3" key="2">
    <citation type="journal article" date="2017" name="J. Anim. Genet.">
        <title>Multiple reference genome sequences of hot pepper reveal the massive evolution of plant disease resistance genes by retroduplication.</title>
        <authorList>
            <person name="Kim S."/>
            <person name="Park J."/>
            <person name="Yeom S.-I."/>
            <person name="Kim Y.-M."/>
            <person name="Seo E."/>
            <person name="Kim K.-T."/>
            <person name="Kim M.-S."/>
            <person name="Lee J.M."/>
            <person name="Cheong K."/>
            <person name="Shin H.-S."/>
            <person name="Kim S.-B."/>
            <person name="Han K."/>
            <person name="Lee J."/>
            <person name="Park M."/>
            <person name="Lee H.-A."/>
            <person name="Lee H.-Y."/>
            <person name="Lee Y."/>
            <person name="Oh S."/>
            <person name="Lee J.H."/>
            <person name="Choi E."/>
            <person name="Choi E."/>
            <person name="Lee S.E."/>
            <person name="Jeon J."/>
            <person name="Kim H."/>
            <person name="Choi G."/>
            <person name="Song H."/>
            <person name="Lee J."/>
            <person name="Lee S.-C."/>
            <person name="Kwon J.-K."/>
            <person name="Lee H.-Y."/>
            <person name="Koo N."/>
            <person name="Hong Y."/>
            <person name="Kim R.W."/>
            <person name="Kang W.-H."/>
            <person name="Huh J.H."/>
            <person name="Kang B.-C."/>
            <person name="Yang T.-J."/>
            <person name="Lee Y.-H."/>
            <person name="Bennetzen J.L."/>
            <person name="Choi D."/>
        </authorList>
    </citation>
    <scope>NUCLEOTIDE SEQUENCE [LARGE SCALE GENOMIC DNA]</scope>
    <source>
        <strain evidence="3">cv. PBC81</strain>
    </source>
</reference>
<protein>
    <recommendedName>
        <fullName evidence="1">Transcriptional factor DELLA N-terminal domain-containing protein</fullName>
    </recommendedName>
</protein>
<keyword evidence="3" id="KW-1185">Reference proteome</keyword>
<dbReference type="EMBL" id="MLFT02000001">
    <property type="protein sequence ID" value="PHT59710.1"/>
    <property type="molecule type" value="Genomic_DNA"/>
</dbReference>
<dbReference type="InterPro" id="IPR021914">
    <property type="entry name" value="TF_DELLA_N"/>
</dbReference>
<gene>
    <name evidence="2" type="ORF">CQW23_02073</name>
</gene>
<evidence type="ECO:0000313" key="3">
    <source>
        <dbReference type="Proteomes" id="UP000224567"/>
    </source>
</evidence>
<name>A0A2G2XQG8_CAPBA</name>
<feature type="domain" description="Transcriptional factor DELLA N-terminal" evidence="1">
    <location>
        <begin position="11"/>
        <end position="45"/>
    </location>
</feature>
<accession>A0A2G2XQG8</accession>
<dbReference type="Proteomes" id="UP000224567">
    <property type="component" value="Unassembled WGS sequence"/>
</dbReference>
<sequence length="423" mass="46482">MYSKILFTRVAFDNLTFLAYATVHYNPSDISSWLQFMIFELNPQHSFTPNNHPSSLTTATQVYDNDCCFDSDLTVILGKVVFPQIDGPLLNPQSKRFKPSTTEVSLSSSSSICIWGGGDGDGYLSELRPVELTRSVVLIDSQDNGVRLVHTLMGCAKAIQQEEMKLAEALLKRIGFLAISQAGAMRKTIYFSQWMSDVFCIVATNYLAVAADCASVVSSDQSRVEDAIFSYFTVCANFIGPKGHQRIKMELFGATTITRKIILESGLAVVDGLSGDGAVGGGSGDVVGTNDAPLTVLKINHYEYDHTSYTNFTSPSKCSACKCQDCGAKHDVVINVINALTAFVKELTSKRGVIPSKRILFPSTPLEIKAKRRRKVISKTLSNIQEREITTPLFVCCTEQCTMSKEEQHELNKVDVEATAEQQ</sequence>
<dbReference type="AlphaFoldDB" id="A0A2G2XQG8"/>
<proteinExistence type="predicted"/>
<evidence type="ECO:0000313" key="2">
    <source>
        <dbReference type="EMBL" id="PHT59710.1"/>
    </source>
</evidence>
<dbReference type="OrthoDB" id="1922691at2759"/>
<dbReference type="Gene3D" id="1.10.10.1290">
    <property type="entry name" value="Transcriptional regulator DELLA, N-terminal domain"/>
    <property type="match status" value="1"/>
</dbReference>